<dbReference type="OrthoDB" id="9802805at2"/>
<dbReference type="KEGG" id="phn:PAEH1_04480"/>
<evidence type="ECO:0000256" key="1">
    <source>
        <dbReference type="ARBA" id="ARBA00001936"/>
    </source>
</evidence>
<dbReference type="EMBL" id="CP019697">
    <property type="protein sequence ID" value="AQS52300.1"/>
    <property type="molecule type" value="Genomic_DNA"/>
</dbReference>
<comment type="cofactor">
    <cofactor evidence="1">
        <name>Mn(2+)</name>
        <dbReference type="ChEBI" id="CHEBI:29035"/>
    </cofactor>
</comment>
<gene>
    <name evidence="8" type="ORF">PAEH1_04480</name>
</gene>
<dbReference type="PANTHER" id="PTHR12992:SF11">
    <property type="entry name" value="MITOCHONDRIAL COENZYME A DIPHOSPHATASE NUDT8"/>
    <property type="match status" value="1"/>
</dbReference>
<evidence type="ECO:0000256" key="2">
    <source>
        <dbReference type="ARBA" id="ARBA00001946"/>
    </source>
</evidence>
<sequence>MPRIPSRYLRPDFLRQRLAQPIDWAVEPLFAQEFVHTFAAYPDARQAAVCVPLIEREQGLSVLLTRRAGHLVHHAGQICFPGGRVERTDQSAIHTALRETHEEVGIAPHFIQALSEEPIFITSSRFAMRPVVALVQPDFQIHIDPAEVAEVFEVPLTVLMDPTHHQLHRLQKPQQPVRYYFSMRWQNYFIWGATALVIRNLYHHLAALVQHVEATKP</sequence>
<dbReference type="GO" id="GO:0010945">
    <property type="term" value="F:coenzyme A diphosphatase activity"/>
    <property type="evidence" value="ECO:0007669"/>
    <property type="project" value="InterPro"/>
</dbReference>
<dbReference type="InterPro" id="IPR015797">
    <property type="entry name" value="NUDIX_hydrolase-like_dom_sf"/>
</dbReference>
<keyword evidence="4" id="KW-0378">Hydrolase</keyword>
<dbReference type="PROSITE" id="PS51462">
    <property type="entry name" value="NUDIX"/>
    <property type="match status" value="1"/>
</dbReference>
<keyword evidence="6" id="KW-0464">Manganese</keyword>
<keyword evidence="3" id="KW-0479">Metal-binding</keyword>
<dbReference type="GO" id="GO:0046872">
    <property type="term" value="F:metal ion binding"/>
    <property type="evidence" value="ECO:0007669"/>
    <property type="project" value="UniProtKB-KW"/>
</dbReference>
<reference evidence="8 9" key="1">
    <citation type="submission" date="2017-01" db="EMBL/GenBank/DDBJ databases">
        <title>Complete Genome Sequence of Paenalcaligenes hominis, Isolated from a paraplegic Patient with neurogenic bladder.</title>
        <authorList>
            <person name="Mukhopadhyay R."/>
            <person name="Joaquin J."/>
            <person name="Hogue R."/>
            <person name="Kilaru A."/>
            <person name="Jospin G."/>
            <person name="Mars K."/>
            <person name="Eisen J.A."/>
            <person name="Chaturvedi V."/>
        </authorList>
    </citation>
    <scope>NUCLEOTIDE SEQUENCE [LARGE SCALE GENOMIC DNA]</scope>
    <source>
        <strain evidence="8 9">15S00501</strain>
    </source>
</reference>
<protein>
    <submittedName>
        <fullName evidence="8">CoA pyrophosphatase</fullName>
    </submittedName>
</protein>
<dbReference type="NCBIfam" id="NF007980">
    <property type="entry name" value="PRK10707.1"/>
    <property type="match status" value="1"/>
</dbReference>
<accession>A0A1U9K2M8</accession>
<keyword evidence="5" id="KW-0460">Magnesium</keyword>
<dbReference type="Pfam" id="PF00293">
    <property type="entry name" value="NUDIX"/>
    <property type="match status" value="1"/>
</dbReference>
<dbReference type="CDD" id="cd03426">
    <property type="entry name" value="NUDIX_CoAse_Nudt7"/>
    <property type="match status" value="1"/>
</dbReference>
<evidence type="ECO:0000256" key="4">
    <source>
        <dbReference type="ARBA" id="ARBA00022801"/>
    </source>
</evidence>
<evidence type="ECO:0000313" key="9">
    <source>
        <dbReference type="Proteomes" id="UP000189369"/>
    </source>
</evidence>
<dbReference type="InterPro" id="IPR045121">
    <property type="entry name" value="CoAse"/>
</dbReference>
<evidence type="ECO:0000313" key="8">
    <source>
        <dbReference type="EMBL" id="AQS52300.1"/>
    </source>
</evidence>
<name>A0A1U9K2M8_9BURK</name>
<evidence type="ECO:0000259" key="7">
    <source>
        <dbReference type="PROSITE" id="PS51462"/>
    </source>
</evidence>
<dbReference type="SUPFAM" id="SSF55811">
    <property type="entry name" value="Nudix"/>
    <property type="match status" value="1"/>
</dbReference>
<dbReference type="InterPro" id="IPR000086">
    <property type="entry name" value="NUDIX_hydrolase_dom"/>
</dbReference>
<comment type="cofactor">
    <cofactor evidence="2">
        <name>Mg(2+)</name>
        <dbReference type="ChEBI" id="CHEBI:18420"/>
    </cofactor>
</comment>
<evidence type="ECO:0000256" key="3">
    <source>
        <dbReference type="ARBA" id="ARBA00022723"/>
    </source>
</evidence>
<evidence type="ECO:0000256" key="5">
    <source>
        <dbReference type="ARBA" id="ARBA00022842"/>
    </source>
</evidence>
<organism evidence="8 9">
    <name type="scientific">Paenalcaligenes hominis</name>
    <dbReference type="NCBI Taxonomy" id="643674"/>
    <lineage>
        <taxon>Bacteria</taxon>
        <taxon>Pseudomonadati</taxon>
        <taxon>Pseudomonadota</taxon>
        <taxon>Betaproteobacteria</taxon>
        <taxon>Burkholderiales</taxon>
        <taxon>Alcaligenaceae</taxon>
        <taxon>Paenalcaligenes</taxon>
    </lineage>
</organism>
<evidence type="ECO:0000256" key="6">
    <source>
        <dbReference type="ARBA" id="ARBA00023211"/>
    </source>
</evidence>
<dbReference type="AlphaFoldDB" id="A0A1U9K2M8"/>
<dbReference type="STRING" id="643674.PAEH1_04480"/>
<dbReference type="Gene3D" id="3.90.79.10">
    <property type="entry name" value="Nucleoside Triphosphate Pyrophosphohydrolase"/>
    <property type="match status" value="1"/>
</dbReference>
<dbReference type="Proteomes" id="UP000189369">
    <property type="component" value="Chromosome"/>
</dbReference>
<feature type="domain" description="Nudix hydrolase" evidence="7">
    <location>
        <begin position="44"/>
        <end position="176"/>
    </location>
</feature>
<proteinExistence type="predicted"/>
<dbReference type="PANTHER" id="PTHR12992">
    <property type="entry name" value="NUDIX HYDROLASE"/>
    <property type="match status" value="1"/>
</dbReference>